<evidence type="ECO:0000313" key="2">
    <source>
        <dbReference type="EMBL" id="KIK10789.1"/>
    </source>
</evidence>
<gene>
    <name evidence="2" type="ORF">PISMIDRAFT_20102</name>
</gene>
<dbReference type="OrthoDB" id="2671695at2759"/>
<reference evidence="2 3" key="1">
    <citation type="submission" date="2014-04" db="EMBL/GenBank/DDBJ databases">
        <authorList>
            <consortium name="DOE Joint Genome Institute"/>
            <person name="Kuo A."/>
            <person name="Kohler A."/>
            <person name="Costa M.D."/>
            <person name="Nagy L.G."/>
            <person name="Floudas D."/>
            <person name="Copeland A."/>
            <person name="Barry K.W."/>
            <person name="Cichocki N."/>
            <person name="Veneault-Fourrey C."/>
            <person name="LaButti K."/>
            <person name="Lindquist E.A."/>
            <person name="Lipzen A."/>
            <person name="Lundell T."/>
            <person name="Morin E."/>
            <person name="Murat C."/>
            <person name="Sun H."/>
            <person name="Tunlid A."/>
            <person name="Henrissat B."/>
            <person name="Grigoriev I.V."/>
            <person name="Hibbett D.S."/>
            <person name="Martin F."/>
            <person name="Nordberg H.P."/>
            <person name="Cantor M.N."/>
            <person name="Hua S.X."/>
        </authorList>
    </citation>
    <scope>NUCLEOTIDE SEQUENCE [LARGE SCALE GENOMIC DNA]</scope>
    <source>
        <strain evidence="2 3">441</strain>
    </source>
</reference>
<feature type="compositionally biased region" description="Basic and acidic residues" evidence="1">
    <location>
        <begin position="120"/>
        <end position="149"/>
    </location>
</feature>
<reference evidence="3" key="2">
    <citation type="submission" date="2015-01" db="EMBL/GenBank/DDBJ databases">
        <title>Evolutionary Origins and Diversification of the Mycorrhizal Mutualists.</title>
        <authorList>
            <consortium name="DOE Joint Genome Institute"/>
            <consortium name="Mycorrhizal Genomics Consortium"/>
            <person name="Kohler A."/>
            <person name="Kuo A."/>
            <person name="Nagy L.G."/>
            <person name="Floudas D."/>
            <person name="Copeland A."/>
            <person name="Barry K.W."/>
            <person name="Cichocki N."/>
            <person name="Veneault-Fourrey C."/>
            <person name="LaButti K."/>
            <person name="Lindquist E.A."/>
            <person name="Lipzen A."/>
            <person name="Lundell T."/>
            <person name="Morin E."/>
            <person name="Murat C."/>
            <person name="Riley R."/>
            <person name="Ohm R."/>
            <person name="Sun H."/>
            <person name="Tunlid A."/>
            <person name="Henrissat B."/>
            <person name="Grigoriev I.V."/>
            <person name="Hibbett D.S."/>
            <person name="Martin F."/>
        </authorList>
    </citation>
    <scope>NUCLEOTIDE SEQUENCE [LARGE SCALE GENOMIC DNA]</scope>
    <source>
        <strain evidence="3">441</strain>
    </source>
</reference>
<feature type="region of interest" description="Disordered" evidence="1">
    <location>
        <begin position="120"/>
        <end position="153"/>
    </location>
</feature>
<accession>A0A0C9Y9R1</accession>
<proteinExistence type="predicted"/>
<organism evidence="2 3">
    <name type="scientific">Pisolithus microcarpus 441</name>
    <dbReference type="NCBI Taxonomy" id="765257"/>
    <lineage>
        <taxon>Eukaryota</taxon>
        <taxon>Fungi</taxon>
        <taxon>Dikarya</taxon>
        <taxon>Basidiomycota</taxon>
        <taxon>Agaricomycotina</taxon>
        <taxon>Agaricomycetes</taxon>
        <taxon>Agaricomycetidae</taxon>
        <taxon>Boletales</taxon>
        <taxon>Sclerodermatineae</taxon>
        <taxon>Pisolithaceae</taxon>
        <taxon>Pisolithus</taxon>
    </lineage>
</organism>
<evidence type="ECO:0000313" key="3">
    <source>
        <dbReference type="Proteomes" id="UP000054018"/>
    </source>
</evidence>
<keyword evidence="3" id="KW-1185">Reference proteome</keyword>
<protein>
    <submittedName>
        <fullName evidence="2">Uncharacterized protein</fullName>
    </submittedName>
</protein>
<feature type="region of interest" description="Disordered" evidence="1">
    <location>
        <begin position="235"/>
        <end position="299"/>
    </location>
</feature>
<feature type="compositionally biased region" description="Basic and acidic residues" evidence="1">
    <location>
        <begin position="95"/>
        <end position="105"/>
    </location>
</feature>
<feature type="compositionally biased region" description="Basic and acidic residues" evidence="1">
    <location>
        <begin position="54"/>
        <end position="71"/>
    </location>
</feature>
<dbReference type="AlphaFoldDB" id="A0A0C9Y9R1"/>
<dbReference type="HOGENOM" id="CLU_765291_0_0_1"/>
<sequence length="362" mass="39859">MAHYLIISGIPDSILMLVMHLETPHETFAYLENRYGSIPRPETWLAAMQQSDLSSERDATGESSQEARDSNNEPENLPGGQEDFPNFPSDCAETTDGHAEPETEVMDARQVEGNLLKVADRAMDLERPDELVDAPREEKAPDLEDKSLDGGDSDPGYWEALSNNGYELIDLPIEDTRCLSMDDETVTNVPVPPGIYAELPILDVECSTLQYQPPARNHSATSTSFILPVLELTPKEPDKAETGGGCNDAVSKDPVGSQGVEKTMLADSRGQHGEHEAKRPRHSPAPPAPSPNGILDMPTPFTDLRRRGRLKTKAENVSNACSRRNAYRARAALMRPPPPLFTPSKRLGYLMGGSWIRLHAPW</sequence>
<evidence type="ECO:0000256" key="1">
    <source>
        <dbReference type="SAM" id="MobiDB-lite"/>
    </source>
</evidence>
<dbReference type="Proteomes" id="UP000054018">
    <property type="component" value="Unassembled WGS sequence"/>
</dbReference>
<feature type="region of interest" description="Disordered" evidence="1">
    <location>
        <begin position="49"/>
        <end position="105"/>
    </location>
</feature>
<name>A0A0C9Y9R1_9AGAM</name>
<dbReference type="EMBL" id="KN834430">
    <property type="protein sequence ID" value="KIK10789.1"/>
    <property type="molecule type" value="Genomic_DNA"/>
</dbReference>